<evidence type="ECO:0000313" key="1">
    <source>
        <dbReference type="EMBL" id="QBD79715.1"/>
    </source>
</evidence>
<proteinExistence type="predicted"/>
<keyword evidence="2" id="KW-1185">Reference proteome</keyword>
<dbReference type="KEGG" id="kbs:EPA93_28555"/>
<evidence type="ECO:0000313" key="2">
    <source>
        <dbReference type="Proteomes" id="UP000290365"/>
    </source>
</evidence>
<dbReference type="RefSeq" id="WP_129890781.1">
    <property type="nucleotide sequence ID" value="NZ_CP035758.1"/>
</dbReference>
<protein>
    <submittedName>
        <fullName evidence="1">Uncharacterized protein</fullName>
    </submittedName>
</protein>
<reference evidence="1 2" key="1">
    <citation type="submission" date="2019-01" db="EMBL/GenBank/DDBJ databases">
        <title>Ktedonosporobacter rubrisoli SCAWS-G2.</title>
        <authorList>
            <person name="Huang Y."/>
            <person name="Yan B."/>
        </authorList>
    </citation>
    <scope>NUCLEOTIDE SEQUENCE [LARGE SCALE GENOMIC DNA]</scope>
    <source>
        <strain evidence="1 2">SCAWS-G2</strain>
    </source>
</reference>
<sequence>MYSETVLHLQLWRVIASKRSTGELFNWFTHTAIQQFGTQIAQVWTCPGEPTHEPHLELLAFAEDRAYPRNLTGSKQTLAVVEHMLQQQYDIPLQSVLNVFPTHLATLLQRYGINFCAGCGIREDLYLSSLESPQHADLADTPQKLGIFIFLRRPPQRPLTDIYTLLRQALVMAEQKQLLRIQRTSSAPAQHARSLALKALVPRHTMDAAGNPLTLTIAIRDKNARNLYLAIDDHKTIAELASLTQLSKDEMSQALRVLLKQQRIQLYEPGPGGKSVDHRPILYQGRKDWHL</sequence>
<dbReference type="EMBL" id="CP035758">
    <property type="protein sequence ID" value="QBD79715.1"/>
    <property type="molecule type" value="Genomic_DNA"/>
</dbReference>
<dbReference type="Proteomes" id="UP000290365">
    <property type="component" value="Chromosome"/>
</dbReference>
<dbReference type="AlphaFoldDB" id="A0A4P6JW66"/>
<organism evidence="1 2">
    <name type="scientific">Ktedonosporobacter rubrisoli</name>
    <dbReference type="NCBI Taxonomy" id="2509675"/>
    <lineage>
        <taxon>Bacteria</taxon>
        <taxon>Bacillati</taxon>
        <taxon>Chloroflexota</taxon>
        <taxon>Ktedonobacteria</taxon>
        <taxon>Ktedonobacterales</taxon>
        <taxon>Ktedonosporobacteraceae</taxon>
        <taxon>Ktedonosporobacter</taxon>
    </lineage>
</organism>
<name>A0A4P6JW66_KTERU</name>
<accession>A0A4P6JW66</accession>
<gene>
    <name evidence="1" type="ORF">EPA93_28555</name>
</gene>